<evidence type="ECO:0000256" key="1">
    <source>
        <dbReference type="SAM" id="Phobius"/>
    </source>
</evidence>
<dbReference type="Proteomes" id="UP000655208">
    <property type="component" value="Unassembled WGS sequence"/>
</dbReference>
<evidence type="ECO:0000313" key="2">
    <source>
        <dbReference type="EMBL" id="GGL99202.1"/>
    </source>
</evidence>
<accession>A0A917WF65</accession>
<keyword evidence="1" id="KW-0472">Membrane</keyword>
<comment type="caution">
    <text evidence="2">The sequence shown here is derived from an EMBL/GenBank/DDBJ whole genome shotgun (WGS) entry which is preliminary data.</text>
</comment>
<evidence type="ECO:0008006" key="4">
    <source>
        <dbReference type="Google" id="ProtNLM"/>
    </source>
</evidence>
<sequence length="139" mass="14955">MTPAAVHLAAAAAYAGFQWTVHLVLYPQFALVGPDVAARYAAAHQRRITPLVAVLFAAWGGTALWWLLAPDGRGRWPGVVAGLLLVAVLAVTAFAAVPEHRRLARGWDPQAHRRLLRADAVRVLLASVDLAWALWLVAG</sequence>
<proteinExistence type="predicted"/>
<reference evidence="2" key="1">
    <citation type="journal article" date="2014" name="Int. J. Syst. Evol. Microbiol.">
        <title>Complete genome sequence of Corynebacterium casei LMG S-19264T (=DSM 44701T), isolated from a smear-ripened cheese.</title>
        <authorList>
            <consortium name="US DOE Joint Genome Institute (JGI-PGF)"/>
            <person name="Walter F."/>
            <person name="Albersmeier A."/>
            <person name="Kalinowski J."/>
            <person name="Ruckert C."/>
        </authorList>
    </citation>
    <scope>NUCLEOTIDE SEQUENCE</scope>
    <source>
        <strain evidence="2">CGMCC 4.7308</strain>
    </source>
</reference>
<organism evidence="2 3">
    <name type="scientific">Nakamurella endophytica</name>
    <dbReference type="NCBI Taxonomy" id="1748367"/>
    <lineage>
        <taxon>Bacteria</taxon>
        <taxon>Bacillati</taxon>
        <taxon>Actinomycetota</taxon>
        <taxon>Actinomycetes</taxon>
        <taxon>Nakamurellales</taxon>
        <taxon>Nakamurellaceae</taxon>
        <taxon>Nakamurella</taxon>
    </lineage>
</organism>
<feature type="transmembrane region" description="Helical" evidence="1">
    <location>
        <begin position="6"/>
        <end position="27"/>
    </location>
</feature>
<keyword evidence="1" id="KW-0812">Transmembrane</keyword>
<keyword evidence="1" id="KW-1133">Transmembrane helix</keyword>
<reference evidence="2" key="2">
    <citation type="submission" date="2020-09" db="EMBL/GenBank/DDBJ databases">
        <authorList>
            <person name="Sun Q."/>
            <person name="Zhou Y."/>
        </authorList>
    </citation>
    <scope>NUCLEOTIDE SEQUENCE</scope>
    <source>
        <strain evidence="2">CGMCC 4.7308</strain>
    </source>
</reference>
<feature type="transmembrane region" description="Helical" evidence="1">
    <location>
        <begin position="79"/>
        <end position="98"/>
    </location>
</feature>
<dbReference type="AlphaFoldDB" id="A0A917WF65"/>
<dbReference type="EMBL" id="BMNA01000003">
    <property type="protein sequence ID" value="GGL99202.1"/>
    <property type="molecule type" value="Genomic_DNA"/>
</dbReference>
<evidence type="ECO:0000313" key="3">
    <source>
        <dbReference type="Proteomes" id="UP000655208"/>
    </source>
</evidence>
<feature type="transmembrane region" description="Helical" evidence="1">
    <location>
        <begin position="48"/>
        <end position="67"/>
    </location>
</feature>
<protein>
    <recommendedName>
        <fullName evidence="4">DUF1772 domain-containing protein</fullName>
    </recommendedName>
</protein>
<keyword evidence="3" id="KW-1185">Reference proteome</keyword>
<dbReference type="RefSeq" id="WP_188941259.1">
    <property type="nucleotide sequence ID" value="NZ_BMNA01000003.1"/>
</dbReference>
<gene>
    <name evidence="2" type="ORF">GCM10011594_18980</name>
</gene>
<name>A0A917WF65_9ACTN</name>